<sequence>MIRLAEGPLAPQFWQLAEQWGIFGTKLYAQGRIYGLSGGPLEVWLLLAGERPVGALSRLGGVFCLAGGRAAPAQGPTQRPIQAPAQGLPQAQLQELARFLPLVGGRCLEGPLPAVQQLAALLGGRLEQSWVLQAGRPPLGQLCPPAEEGAQPRRAGRLAPLCQLHQLATPGFPTGEGADAWLVDASWRQRHGFSDFYLLDGETGPVSTAGILFKGASRGILGAVATHPAHRGRGYGARVTAYALAQASAQGLEPWLCTANDLLEGFYRPLGFAPAGRWGRLWLPESQQNGE</sequence>
<dbReference type="InterPro" id="IPR000182">
    <property type="entry name" value="GNAT_dom"/>
</dbReference>
<evidence type="ECO:0000313" key="3">
    <source>
        <dbReference type="Proteomes" id="UP000886800"/>
    </source>
</evidence>
<name>A0A9D2B715_9FIRM</name>
<dbReference type="Proteomes" id="UP000886800">
    <property type="component" value="Unassembled WGS sequence"/>
</dbReference>
<accession>A0A9D2B715</accession>
<proteinExistence type="predicted"/>
<dbReference type="Pfam" id="PF00583">
    <property type="entry name" value="Acetyltransf_1"/>
    <property type="match status" value="1"/>
</dbReference>
<evidence type="ECO:0000313" key="2">
    <source>
        <dbReference type="EMBL" id="HIX65278.1"/>
    </source>
</evidence>
<keyword evidence="2" id="KW-0012">Acyltransferase</keyword>
<evidence type="ECO:0000259" key="1">
    <source>
        <dbReference type="PROSITE" id="PS51186"/>
    </source>
</evidence>
<dbReference type="EC" id="2.3.1.-" evidence="2"/>
<reference evidence="2" key="1">
    <citation type="journal article" date="2021" name="PeerJ">
        <title>Extensive microbial diversity within the chicken gut microbiome revealed by metagenomics and culture.</title>
        <authorList>
            <person name="Gilroy R."/>
            <person name="Ravi A."/>
            <person name="Getino M."/>
            <person name="Pursley I."/>
            <person name="Horton D.L."/>
            <person name="Alikhan N.F."/>
            <person name="Baker D."/>
            <person name="Gharbi K."/>
            <person name="Hall N."/>
            <person name="Watson M."/>
            <person name="Adriaenssens E.M."/>
            <person name="Foster-Nyarko E."/>
            <person name="Jarju S."/>
            <person name="Secka A."/>
            <person name="Antonio M."/>
            <person name="Oren A."/>
            <person name="Chaudhuri R.R."/>
            <person name="La Ragione R."/>
            <person name="Hildebrand F."/>
            <person name="Pallen M.J."/>
        </authorList>
    </citation>
    <scope>NUCLEOTIDE SEQUENCE</scope>
    <source>
        <strain evidence="2">CHK188-5543</strain>
    </source>
</reference>
<dbReference type="InterPro" id="IPR016181">
    <property type="entry name" value="Acyl_CoA_acyltransferase"/>
</dbReference>
<feature type="domain" description="N-acetyltransferase" evidence="1">
    <location>
        <begin position="148"/>
        <end position="291"/>
    </location>
</feature>
<dbReference type="AlphaFoldDB" id="A0A9D2B715"/>
<comment type="caution">
    <text evidence="2">The sequence shown here is derived from an EMBL/GenBank/DDBJ whole genome shotgun (WGS) entry which is preliminary data.</text>
</comment>
<dbReference type="Gene3D" id="3.40.630.30">
    <property type="match status" value="1"/>
</dbReference>
<dbReference type="EMBL" id="DXES01000070">
    <property type="protein sequence ID" value="HIX65278.1"/>
    <property type="molecule type" value="Genomic_DNA"/>
</dbReference>
<dbReference type="CDD" id="cd04301">
    <property type="entry name" value="NAT_SF"/>
    <property type="match status" value="1"/>
</dbReference>
<protein>
    <submittedName>
        <fullName evidence="2">GNAT family N-acetyltransferase</fullName>
        <ecNumber evidence="2">2.3.1.-</ecNumber>
    </submittedName>
</protein>
<dbReference type="GO" id="GO:0016747">
    <property type="term" value="F:acyltransferase activity, transferring groups other than amino-acyl groups"/>
    <property type="evidence" value="ECO:0007669"/>
    <property type="project" value="InterPro"/>
</dbReference>
<dbReference type="SUPFAM" id="SSF55729">
    <property type="entry name" value="Acyl-CoA N-acyltransferases (Nat)"/>
    <property type="match status" value="1"/>
</dbReference>
<gene>
    <name evidence="2" type="ORF">H9736_03420</name>
</gene>
<dbReference type="PROSITE" id="PS51186">
    <property type="entry name" value="GNAT"/>
    <property type="match status" value="1"/>
</dbReference>
<organism evidence="2 3">
    <name type="scientific">Candidatus Anaerotruncus excrementipullorum</name>
    <dbReference type="NCBI Taxonomy" id="2838465"/>
    <lineage>
        <taxon>Bacteria</taxon>
        <taxon>Bacillati</taxon>
        <taxon>Bacillota</taxon>
        <taxon>Clostridia</taxon>
        <taxon>Eubacteriales</taxon>
        <taxon>Oscillospiraceae</taxon>
        <taxon>Anaerotruncus</taxon>
    </lineage>
</organism>
<reference evidence="2" key="2">
    <citation type="submission" date="2021-04" db="EMBL/GenBank/DDBJ databases">
        <authorList>
            <person name="Gilroy R."/>
        </authorList>
    </citation>
    <scope>NUCLEOTIDE SEQUENCE</scope>
    <source>
        <strain evidence="2">CHK188-5543</strain>
    </source>
</reference>
<keyword evidence="2" id="KW-0808">Transferase</keyword>